<keyword evidence="2" id="KW-1003">Cell membrane</keyword>
<dbReference type="InterPro" id="IPR050093">
    <property type="entry name" value="ABC_SmlMolc_Importer"/>
</dbReference>
<keyword evidence="7" id="KW-0406">Ion transport</keyword>
<gene>
    <name evidence="10" type="ORF">ACFMB1_02195</name>
</gene>
<dbReference type="CDD" id="cd03259">
    <property type="entry name" value="ABC_Carb_Solutes_like"/>
    <property type="match status" value="1"/>
</dbReference>
<keyword evidence="8" id="KW-0472">Membrane</keyword>
<evidence type="ECO:0000256" key="4">
    <source>
        <dbReference type="ARBA" id="ARBA00022741"/>
    </source>
</evidence>
<dbReference type="InterPro" id="IPR003439">
    <property type="entry name" value="ABC_transporter-like_ATP-bd"/>
</dbReference>
<evidence type="ECO:0000256" key="6">
    <source>
        <dbReference type="ARBA" id="ARBA00023004"/>
    </source>
</evidence>
<evidence type="ECO:0000313" key="11">
    <source>
        <dbReference type="Proteomes" id="UP001596116"/>
    </source>
</evidence>
<organism evidence="10 11">
    <name type="scientific">Hyphococcus aureus</name>
    <dbReference type="NCBI Taxonomy" id="2666033"/>
    <lineage>
        <taxon>Bacteria</taxon>
        <taxon>Pseudomonadati</taxon>
        <taxon>Pseudomonadota</taxon>
        <taxon>Alphaproteobacteria</taxon>
        <taxon>Parvularculales</taxon>
        <taxon>Parvularculaceae</taxon>
        <taxon>Hyphococcus</taxon>
    </lineage>
</organism>
<proteinExistence type="predicted"/>
<name>A0ABW1KRD4_9PROT</name>
<evidence type="ECO:0000256" key="2">
    <source>
        <dbReference type="ARBA" id="ARBA00022475"/>
    </source>
</evidence>
<reference evidence="10 11" key="1">
    <citation type="submission" date="2024-09" db="EMBL/GenBank/DDBJ databases">
        <authorList>
            <person name="Zhang Z.-H."/>
        </authorList>
    </citation>
    <scope>NUCLEOTIDE SEQUENCE [LARGE SCALE GENOMIC DNA]</scope>
    <source>
        <strain evidence="10 11">HHTR114</strain>
    </source>
</reference>
<evidence type="ECO:0000256" key="5">
    <source>
        <dbReference type="ARBA" id="ARBA00022840"/>
    </source>
</evidence>
<keyword evidence="6" id="KW-0408">Iron</keyword>
<dbReference type="SMART" id="SM00382">
    <property type="entry name" value="AAA"/>
    <property type="match status" value="1"/>
</dbReference>
<keyword evidence="5 10" id="KW-0067">ATP-binding</keyword>
<dbReference type="Proteomes" id="UP001596116">
    <property type="component" value="Unassembled WGS sequence"/>
</dbReference>
<keyword evidence="11" id="KW-1185">Reference proteome</keyword>
<evidence type="ECO:0000259" key="9">
    <source>
        <dbReference type="PROSITE" id="PS50893"/>
    </source>
</evidence>
<comment type="caution">
    <text evidence="10">The sequence shown here is derived from an EMBL/GenBank/DDBJ whole genome shotgun (WGS) entry which is preliminary data.</text>
</comment>
<evidence type="ECO:0000313" key="10">
    <source>
        <dbReference type="EMBL" id="MFC6034334.1"/>
    </source>
</evidence>
<dbReference type="Gene3D" id="3.40.50.300">
    <property type="entry name" value="P-loop containing nucleotide triphosphate hydrolases"/>
    <property type="match status" value="1"/>
</dbReference>
<keyword evidence="4" id="KW-0547">Nucleotide-binding</keyword>
<dbReference type="SUPFAM" id="SSF52540">
    <property type="entry name" value="P-loop containing nucleoside triphosphate hydrolases"/>
    <property type="match status" value="1"/>
</dbReference>
<dbReference type="InterPro" id="IPR027417">
    <property type="entry name" value="P-loop_NTPase"/>
</dbReference>
<feature type="domain" description="ABC transporter" evidence="9">
    <location>
        <begin position="3"/>
        <end position="233"/>
    </location>
</feature>
<keyword evidence="3" id="KW-0410">Iron transport</keyword>
<evidence type="ECO:0000256" key="7">
    <source>
        <dbReference type="ARBA" id="ARBA00023065"/>
    </source>
</evidence>
<sequence length="336" mass="36093">MSLELDRISHRYGAVAAVRSASLAVEAGEIACLFGPSGCGKTTLLRIAAGLEALQEGEIRLGGAVLARPEKETPPEQRPIGFVFQDYVLFPHLTVEKNIAFGLKGVADAKARVAEQLAAFGIEALSRRFPHELSGGQQQRVALARAVARRPKALLLDEPFASIDVALRRRLREELRRVLKEQKAAVLLVTHDADEALALGDRIALMREGEIAEIATPEALFEQPRTPDGAGLFPGSQTLIGEVRRGVFQSVLGEVDAPGVAAGPARAILRADCLTASRDARAPFRVADMRFAGPAWRVRLDQEKGAPLWVTMEAPPSLGDGVSVIADWSKAFVFAG</sequence>
<evidence type="ECO:0000256" key="8">
    <source>
        <dbReference type="ARBA" id="ARBA00023136"/>
    </source>
</evidence>
<dbReference type="InterPro" id="IPR003593">
    <property type="entry name" value="AAA+_ATPase"/>
</dbReference>
<evidence type="ECO:0000256" key="3">
    <source>
        <dbReference type="ARBA" id="ARBA00022496"/>
    </source>
</evidence>
<evidence type="ECO:0000256" key="1">
    <source>
        <dbReference type="ARBA" id="ARBA00022448"/>
    </source>
</evidence>
<dbReference type="Pfam" id="PF00005">
    <property type="entry name" value="ABC_tran"/>
    <property type="match status" value="1"/>
</dbReference>
<dbReference type="InterPro" id="IPR015853">
    <property type="entry name" value="ABC_transpr_FbpC"/>
</dbReference>
<accession>A0ABW1KRD4</accession>
<dbReference type="PANTHER" id="PTHR42781:SF4">
    <property type="entry name" value="SPERMIDINE_PUTRESCINE IMPORT ATP-BINDING PROTEIN POTA"/>
    <property type="match status" value="1"/>
</dbReference>
<dbReference type="InterPro" id="IPR017871">
    <property type="entry name" value="ABC_transporter-like_CS"/>
</dbReference>
<dbReference type="EMBL" id="JBHPON010000001">
    <property type="protein sequence ID" value="MFC6034334.1"/>
    <property type="molecule type" value="Genomic_DNA"/>
</dbReference>
<protein>
    <submittedName>
        <fullName evidence="10">ABC transporter ATP-binding protein</fullName>
    </submittedName>
</protein>
<dbReference type="GO" id="GO:0005524">
    <property type="term" value="F:ATP binding"/>
    <property type="evidence" value="ECO:0007669"/>
    <property type="project" value="UniProtKB-KW"/>
</dbReference>
<dbReference type="PROSITE" id="PS00211">
    <property type="entry name" value="ABC_TRANSPORTER_1"/>
    <property type="match status" value="1"/>
</dbReference>
<dbReference type="PROSITE" id="PS50893">
    <property type="entry name" value="ABC_TRANSPORTER_2"/>
    <property type="match status" value="1"/>
</dbReference>
<keyword evidence="1" id="KW-0813">Transport</keyword>
<dbReference type="RefSeq" id="WP_379880347.1">
    <property type="nucleotide sequence ID" value="NZ_JBHPON010000001.1"/>
</dbReference>
<dbReference type="PANTHER" id="PTHR42781">
    <property type="entry name" value="SPERMIDINE/PUTRESCINE IMPORT ATP-BINDING PROTEIN POTA"/>
    <property type="match status" value="1"/>
</dbReference>